<reference evidence="2" key="3">
    <citation type="submission" date="2016-03" db="UniProtKB">
        <authorList>
            <consortium name="EnsemblProtists"/>
        </authorList>
    </citation>
    <scope>IDENTIFICATION</scope>
</reference>
<name>L1IFT8_GUITC</name>
<organism evidence="1">
    <name type="scientific">Guillardia theta (strain CCMP2712)</name>
    <name type="common">Cryptophyte</name>
    <dbReference type="NCBI Taxonomy" id="905079"/>
    <lineage>
        <taxon>Eukaryota</taxon>
        <taxon>Cryptophyceae</taxon>
        <taxon>Pyrenomonadales</taxon>
        <taxon>Geminigeraceae</taxon>
        <taxon>Guillardia</taxon>
    </lineage>
</organism>
<proteinExistence type="predicted"/>
<keyword evidence="3" id="KW-1185">Reference proteome</keyword>
<dbReference type="KEGG" id="gtt:GUITHDRAFT_118658"/>
<dbReference type="PaxDb" id="55529-EKX35108"/>
<evidence type="ECO:0000313" key="1">
    <source>
        <dbReference type="EMBL" id="EKX35108.1"/>
    </source>
</evidence>
<evidence type="ECO:0000313" key="3">
    <source>
        <dbReference type="Proteomes" id="UP000011087"/>
    </source>
</evidence>
<dbReference type="Proteomes" id="UP000011087">
    <property type="component" value="Unassembled WGS sequence"/>
</dbReference>
<gene>
    <name evidence="1" type="ORF">GUITHDRAFT_118658</name>
</gene>
<accession>L1IFT8</accession>
<dbReference type="AlphaFoldDB" id="L1IFT8"/>
<evidence type="ECO:0000313" key="2">
    <source>
        <dbReference type="EnsemblProtists" id="EKX35108"/>
    </source>
</evidence>
<protein>
    <submittedName>
        <fullName evidence="1 2">Uncharacterized protein</fullName>
    </submittedName>
</protein>
<dbReference type="EMBL" id="JH993096">
    <property type="protein sequence ID" value="EKX35108.1"/>
    <property type="molecule type" value="Genomic_DNA"/>
</dbReference>
<sequence>MQLVSELSAVIEDATALNDTGTSEPIKLVLDKAVGIEPPRHLLLSGEPGVHVAGRIIIIIEWAKTPEEQGVGRNVRFWGDTTGQGKRRWGRHLTNALDTIMQA</sequence>
<dbReference type="RefSeq" id="XP_005822088.1">
    <property type="nucleotide sequence ID" value="XM_005822031.1"/>
</dbReference>
<reference evidence="1 3" key="1">
    <citation type="journal article" date="2012" name="Nature">
        <title>Algal genomes reveal evolutionary mosaicism and the fate of nucleomorphs.</title>
        <authorList>
            <consortium name="DOE Joint Genome Institute"/>
            <person name="Curtis B.A."/>
            <person name="Tanifuji G."/>
            <person name="Burki F."/>
            <person name="Gruber A."/>
            <person name="Irimia M."/>
            <person name="Maruyama S."/>
            <person name="Arias M.C."/>
            <person name="Ball S.G."/>
            <person name="Gile G.H."/>
            <person name="Hirakawa Y."/>
            <person name="Hopkins J.F."/>
            <person name="Kuo A."/>
            <person name="Rensing S.A."/>
            <person name="Schmutz J."/>
            <person name="Symeonidi A."/>
            <person name="Elias M."/>
            <person name="Eveleigh R.J."/>
            <person name="Herman E.K."/>
            <person name="Klute M.J."/>
            <person name="Nakayama T."/>
            <person name="Obornik M."/>
            <person name="Reyes-Prieto A."/>
            <person name="Armbrust E.V."/>
            <person name="Aves S.J."/>
            <person name="Beiko R.G."/>
            <person name="Coutinho P."/>
            <person name="Dacks J.B."/>
            <person name="Durnford D.G."/>
            <person name="Fast N.M."/>
            <person name="Green B.R."/>
            <person name="Grisdale C.J."/>
            <person name="Hempel F."/>
            <person name="Henrissat B."/>
            <person name="Hoppner M.P."/>
            <person name="Ishida K."/>
            <person name="Kim E."/>
            <person name="Koreny L."/>
            <person name="Kroth P.G."/>
            <person name="Liu Y."/>
            <person name="Malik S.B."/>
            <person name="Maier U.G."/>
            <person name="McRose D."/>
            <person name="Mock T."/>
            <person name="Neilson J.A."/>
            <person name="Onodera N.T."/>
            <person name="Poole A.M."/>
            <person name="Pritham E.J."/>
            <person name="Richards T.A."/>
            <person name="Rocap G."/>
            <person name="Roy S.W."/>
            <person name="Sarai C."/>
            <person name="Schaack S."/>
            <person name="Shirato S."/>
            <person name="Slamovits C.H."/>
            <person name="Spencer D.F."/>
            <person name="Suzuki S."/>
            <person name="Worden A.Z."/>
            <person name="Zauner S."/>
            <person name="Barry K."/>
            <person name="Bell C."/>
            <person name="Bharti A.K."/>
            <person name="Crow J.A."/>
            <person name="Grimwood J."/>
            <person name="Kramer R."/>
            <person name="Lindquist E."/>
            <person name="Lucas S."/>
            <person name="Salamov A."/>
            <person name="McFadden G.I."/>
            <person name="Lane C.E."/>
            <person name="Keeling P.J."/>
            <person name="Gray M.W."/>
            <person name="Grigoriev I.V."/>
            <person name="Archibald J.M."/>
        </authorList>
    </citation>
    <scope>NUCLEOTIDE SEQUENCE</scope>
    <source>
        <strain evidence="1 3">CCMP2712</strain>
    </source>
</reference>
<dbReference type="EnsemblProtists" id="EKX35108">
    <property type="protein sequence ID" value="EKX35108"/>
    <property type="gene ID" value="GUITHDRAFT_118658"/>
</dbReference>
<reference evidence="3" key="2">
    <citation type="submission" date="2012-11" db="EMBL/GenBank/DDBJ databases">
        <authorList>
            <person name="Kuo A."/>
            <person name="Curtis B.A."/>
            <person name="Tanifuji G."/>
            <person name="Burki F."/>
            <person name="Gruber A."/>
            <person name="Irimia M."/>
            <person name="Maruyama S."/>
            <person name="Arias M.C."/>
            <person name="Ball S.G."/>
            <person name="Gile G.H."/>
            <person name="Hirakawa Y."/>
            <person name="Hopkins J.F."/>
            <person name="Rensing S.A."/>
            <person name="Schmutz J."/>
            <person name="Symeonidi A."/>
            <person name="Elias M."/>
            <person name="Eveleigh R.J."/>
            <person name="Herman E.K."/>
            <person name="Klute M.J."/>
            <person name="Nakayama T."/>
            <person name="Obornik M."/>
            <person name="Reyes-Prieto A."/>
            <person name="Armbrust E.V."/>
            <person name="Aves S.J."/>
            <person name="Beiko R.G."/>
            <person name="Coutinho P."/>
            <person name="Dacks J.B."/>
            <person name="Durnford D.G."/>
            <person name="Fast N.M."/>
            <person name="Green B.R."/>
            <person name="Grisdale C."/>
            <person name="Hempe F."/>
            <person name="Henrissat B."/>
            <person name="Hoppner M.P."/>
            <person name="Ishida K.-I."/>
            <person name="Kim E."/>
            <person name="Koreny L."/>
            <person name="Kroth P.G."/>
            <person name="Liu Y."/>
            <person name="Malik S.-B."/>
            <person name="Maier U.G."/>
            <person name="McRose D."/>
            <person name="Mock T."/>
            <person name="Neilson J.A."/>
            <person name="Onodera N.T."/>
            <person name="Poole A.M."/>
            <person name="Pritham E.J."/>
            <person name="Richards T.A."/>
            <person name="Rocap G."/>
            <person name="Roy S.W."/>
            <person name="Sarai C."/>
            <person name="Schaack S."/>
            <person name="Shirato S."/>
            <person name="Slamovits C.H."/>
            <person name="Spencer D.F."/>
            <person name="Suzuki S."/>
            <person name="Worden A.Z."/>
            <person name="Zauner S."/>
            <person name="Barry K."/>
            <person name="Bell C."/>
            <person name="Bharti A.K."/>
            <person name="Crow J.A."/>
            <person name="Grimwood J."/>
            <person name="Kramer R."/>
            <person name="Lindquist E."/>
            <person name="Lucas S."/>
            <person name="Salamov A."/>
            <person name="McFadden G.I."/>
            <person name="Lane C.E."/>
            <person name="Keeling P.J."/>
            <person name="Gray M.W."/>
            <person name="Grigoriev I.V."/>
            <person name="Archibald J.M."/>
        </authorList>
    </citation>
    <scope>NUCLEOTIDE SEQUENCE</scope>
    <source>
        <strain evidence="3">CCMP2712</strain>
    </source>
</reference>
<dbReference type="GeneID" id="17291854"/>
<dbReference type="HOGENOM" id="CLU_2268950_0_0_1"/>